<gene>
    <name evidence="2" type="ORF">ACFQZM_39635</name>
</gene>
<accession>A0ABW2Y323</accession>
<keyword evidence="1" id="KW-0812">Transmembrane</keyword>
<evidence type="ECO:0000313" key="2">
    <source>
        <dbReference type="EMBL" id="MFD0690656.1"/>
    </source>
</evidence>
<dbReference type="Proteomes" id="UP001597063">
    <property type="component" value="Unassembled WGS sequence"/>
</dbReference>
<feature type="transmembrane region" description="Helical" evidence="1">
    <location>
        <begin position="22"/>
        <end position="44"/>
    </location>
</feature>
<evidence type="ECO:0000313" key="3">
    <source>
        <dbReference type="Proteomes" id="UP001597063"/>
    </source>
</evidence>
<evidence type="ECO:0000256" key="1">
    <source>
        <dbReference type="SAM" id="Phobius"/>
    </source>
</evidence>
<dbReference type="EMBL" id="JBHTGP010000018">
    <property type="protein sequence ID" value="MFD0690656.1"/>
    <property type="molecule type" value="Genomic_DNA"/>
</dbReference>
<reference evidence="3" key="1">
    <citation type="journal article" date="2019" name="Int. J. Syst. Evol. Microbiol.">
        <title>The Global Catalogue of Microorganisms (GCM) 10K type strain sequencing project: providing services to taxonomists for standard genome sequencing and annotation.</title>
        <authorList>
            <consortium name="The Broad Institute Genomics Platform"/>
            <consortium name="The Broad Institute Genome Sequencing Center for Infectious Disease"/>
            <person name="Wu L."/>
            <person name="Ma J."/>
        </authorList>
    </citation>
    <scope>NUCLEOTIDE SEQUENCE [LARGE SCALE GENOMIC DNA]</scope>
    <source>
        <strain evidence="3">JCM 9371</strain>
    </source>
</reference>
<keyword evidence="3" id="KW-1185">Reference proteome</keyword>
<keyword evidence="1" id="KW-1133">Transmembrane helix</keyword>
<keyword evidence="1" id="KW-0472">Membrane</keyword>
<dbReference type="RefSeq" id="WP_165503193.1">
    <property type="nucleotide sequence ID" value="NZ_CAACUY010000217.1"/>
</dbReference>
<sequence length="49" mass="5082">MAHTEPAGPEPEAAGSDVPRLVVSWLIVGVPLVYGVVETIRAILPLFGG</sequence>
<protein>
    <submittedName>
        <fullName evidence="2">Uncharacterized protein</fullName>
    </submittedName>
</protein>
<comment type="caution">
    <text evidence="2">The sequence shown here is derived from an EMBL/GenBank/DDBJ whole genome shotgun (WGS) entry which is preliminary data.</text>
</comment>
<organism evidence="2 3">
    <name type="scientific">Actinomadura fibrosa</name>
    <dbReference type="NCBI Taxonomy" id="111802"/>
    <lineage>
        <taxon>Bacteria</taxon>
        <taxon>Bacillati</taxon>
        <taxon>Actinomycetota</taxon>
        <taxon>Actinomycetes</taxon>
        <taxon>Streptosporangiales</taxon>
        <taxon>Thermomonosporaceae</taxon>
        <taxon>Actinomadura</taxon>
    </lineage>
</organism>
<proteinExistence type="predicted"/>
<name>A0ABW2Y323_9ACTN</name>